<dbReference type="GeneID" id="9380331"/>
<evidence type="ECO:0000313" key="2">
    <source>
        <dbReference type="Proteomes" id="UP000001861"/>
    </source>
</evidence>
<organism evidence="1 2">
    <name type="scientific">Coprinopsis cinerea (strain Okayama-7 / 130 / ATCC MYA-4618 / FGSC 9003)</name>
    <name type="common">Inky cap fungus</name>
    <name type="synonym">Hormographiella aspergillata</name>
    <dbReference type="NCBI Taxonomy" id="240176"/>
    <lineage>
        <taxon>Eukaryota</taxon>
        <taxon>Fungi</taxon>
        <taxon>Dikarya</taxon>
        <taxon>Basidiomycota</taxon>
        <taxon>Agaricomycotina</taxon>
        <taxon>Agaricomycetes</taxon>
        <taxon>Agaricomycetidae</taxon>
        <taxon>Agaricales</taxon>
        <taxon>Agaricineae</taxon>
        <taxon>Psathyrellaceae</taxon>
        <taxon>Coprinopsis</taxon>
    </lineage>
</organism>
<name>D6RQ56_COPC7</name>
<accession>D6RQ56</accession>
<dbReference type="HOGENOM" id="CLU_1250606_0_0_1"/>
<reference evidence="1 2" key="1">
    <citation type="journal article" date="2010" name="Proc. Natl. Acad. Sci. U.S.A.">
        <title>Insights into evolution of multicellular fungi from the assembled chromosomes of the mushroom Coprinopsis cinerea (Coprinus cinereus).</title>
        <authorList>
            <person name="Stajich J.E."/>
            <person name="Wilke S.K."/>
            <person name="Ahren D."/>
            <person name="Au C.H."/>
            <person name="Birren B.W."/>
            <person name="Borodovsky M."/>
            <person name="Burns C."/>
            <person name="Canback B."/>
            <person name="Casselton L.A."/>
            <person name="Cheng C.K."/>
            <person name="Deng J."/>
            <person name="Dietrich F.S."/>
            <person name="Fargo D.C."/>
            <person name="Farman M.L."/>
            <person name="Gathman A.C."/>
            <person name="Goldberg J."/>
            <person name="Guigo R."/>
            <person name="Hoegger P.J."/>
            <person name="Hooker J.B."/>
            <person name="Huggins A."/>
            <person name="James T.Y."/>
            <person name="Kamada T."/>
            <person name="Kilaru S."/>
            <person name="Kodira C."/>
            <person name="Kues U."/>
            <person name="Kupfer D."/>
            <person name="Kwan H.S."/>
            <person name="Lomsadze A."/>
            <person name="Li W."/>
            <person name="Lilly W.W."/>
            <person name="Ma L.J."/>
            <person name="Mackey A.J."/>
            <person name="Manning G."/>
            <person name="Martin F."/>
            <person name="Muraguchi H."/>
            <person name="Natvig D.O."/>
            <person name="Palmerini H."/>
            <person name="Ramesh M.A."/>
            <person name="Rehmeyer C.J."/>
            <person name="Roe B.A."/>
            <person name="Shenoy N."/>
            <person name="Stanke M."/>
            <person name="Ter-Hovhannisyan V."/>
            <person name="Tunlid A."/>
            <person name="Velagapudi R."/>
            <person name="Vision T.J."/>
            <person name="Zeng Q."/>
            <person name="Zolan M.E."/>
            <person name="Pukkila P.J."/>
        </authorList>
    </citation>
    <scope>NUCLEOTIDE SEQUENCE [LARGE SCALE GENOMIC DNA]</scope>
    <source>
        <strain evidence="2">Okayama-7 / 130 / ATCC MYA-4618 / FGSC 9003</strain>
    </source>
</reference>
<dbReference type="RefSeq" id="XP_002910372.1">
    <property type="nucleotide sequence ID" value="XM_002910326.1"/>
</dbReference>
<keyword evidence="2" id="KW-1185">Reference proteome</keyword>
<gene>
    <name evidence="1" type="ORF">CC1G_15279</name>
</gene>
<protein>
    <submittedName>
        <fullName evidence="1">Uncharacterized protein</fullName>
    </submittedName>
</protein>
<dbReference type="VEuPathDB" id="FungiDB:CC1G_15279"/>
<sequence length="221" mass="24750">MARNGSSTPVYLVFDDASDKFSFEPQGAWSHEDPVAEQERYRGYGDGIRHTHPGLREANQSATVTLDSPQIAENRAIRLFGRVYGQTTNQNATQDLIIQYRLLDDEPATNQVTFSPNANISIDYGVAVADEKVNLEGSRIIVDDFDFDEIAFGPQSTRKPKRPLWRGWWKERKLWHGKGIASRSTTLHTFQQVWAVGSDSDSMDVPLISMVATSYGTPAAR</sequence>
<dbReference type="KEGG" id="cci:CC1G_15279"/>
<dbReference type="AlphaFoldDB" id="D6RQ56"/>
<dbReference type="InParanoid" id="D6RQ56"/>
<proteinExistence type="predicted"/>
<dbReference type="Proteomes" id="UP000001861">
    <property type="component" value="Unassembled WGS sequence"/>
</dbReference>
<comment type="caution">
    <text evidence="1">The sequence shown here is derived from an EMBL/GenBank/DDBJ whole genome shotgun (WGS) entry which is preliminary data.</text>
</comment>
<dbReference type="EMBL" id="AACS02000010">
    <property type="protein sequence ID" value="EFI26878.1"/>
    <property type="molecule type" value="Genomic_DNA"/>
</dbReference>
<evidence type="ECO:0000313" key="1">
    <source>
        <dbReference type="EMBL" id="EFI26878.1"/>
    </source>
</evidence>